<evidence type="ECO:0000256" key="1">
    <source>
        <dbReference type="ARBA" id="ARBA00000189"/>
    </source>
</evidence>
<dbReference type="GO" id="GO:0005615">
    <property type="term" value="C:extracellular space"/>
    <property type="evidence" value="ECO:0007669"/>
    <property type="project" value="TreeGrafter"/>
</dbReference>
<feature type="signal peptide" evidence="9">
    <location>
        <begin position="1"/>
        <end position="41"/>
    </location>
</feature>
<keyword evidence="5 9" id="KW-0732">Signal</keyword>
<feature type="domain" description="ShKT" evidence="10">
    <location>
        <begin position="58"/>
        <end position="92"/>
    </location>
</feature>
<evidence type="ECO:0000256" key="9">
    <source>
        <dbReference type="SAM" id="SignalP"/>
    </source>
</evidence>
<feature type="disulfide bond" evidence="8">
    <location>
        <begin position="58"/>
        <end position="92"/>
    </location>
</feature>
<dbReference type="InterPro" id="IPR037120">
    <property type="entry name" value="Haem_peroxidase_sf_animal"/>
</dbReference>
<dbReference type="PANTHER" id="PTHR11475:SF61">
    <property type="entry name" value="PEROXIDASE MLT-7"/>
    <property type="match status" value="1"/>
</dbReference>
<evidence type="ECO:0000256" key="7">
    <source>
        <dbReference type="PIRSR" id="PIRSR619791-2"/>
    </source>
</evidence>
<proteinExistence type="predicted"/>
<keyword evidence="11" id="KW-1185">Reference proteome</keyword>
<reference evidence="12" key="1">
    <citation type="submission" date="2016-11" db="UniProtKB">
        <authorList>
            <consortium name="WormBaseParasite"/>
        </authorList>
    </citation>
    <scope>IDENTIFICATION</scope>
</reference>
<dbReference type="SMART" id="SM00254">
    <property type="entry name" value="ShKT"/>
    <property type="match status" value="1"/>
</dbReference>
<dbReference type="Pfam" id="PF01549">
    <property type="entry name" value="ShK"/>
    <property type="match status" value="1"/>
</dbReference>
<dbReference type="Pfam" id="PF03098">
    <property type="entry name" value="An_peroxidase"/>
    <property type="match status" value="1"/>
</dbReference>
<keyword evidence="3" id="KW-0575">Peroxidase</keyword>
<feature type="binding site" description="axial binding residue" evidence="7">
    <location>
        <position position="490"/>
    </location>
    <ligand>
        <name>heme b</name>
        <dbReference type="ChEBI" id="CHEBI:60344"/>
    </ligand>
    <ligandPart>
        <name>Fe</name>
        <dbReference type="ChEBI" id="CHEBI:18248"/>
    </ligandPart>
</feature>
<protein>
    <recommendedName>
        <fullName evidence="2">peroxidase</fullName>
        <ecNumber evidence="2">1.11.1.7</ecNumber>
    </recommendedName>
</protein>
<keyword evidence="3" id="KW-0560">Oxidoreductase</keyword>
<dbReference type="Gene3D" id="1.10.640.10">
    <property type="entry name" value="Haem peroxidase domain superfamily, animal type"/>
    <property type="match status" value="1"/>
</dbReference>
<dbReference type="GO" id="GO:0046872">
    <property type="term" value="F:metal ion binding"/>
    <property type="evidence" value="ECO:0007669"/>
    <property type="project" value="UniProtKB-KW"/>
</dbReference>
<evidence type="ECO:0000313" key="12">
    <source>
        <dbReference type="WBParaSite" id="L893_g9858.t1"/>
    </source>
</evidence>
<name>A0A1I8AV86_9BILA</name>
<dbReference type="InterPro" id="IPR010255">
    <property type="entry name" value="Haem_peroxidase_sf"/>
</dbReference>
<evidence type="ECO:0000256" key="5">
    <source>
        <dbReference type="ARBA" id="ARBA00022729"/>
    </source>
</evidence>
<organism evidence="11 12">
    <name type="scientific">Steinernema glaseri</name>
    <dbReference type="NCBI Taxonomy" id="37863"/>
    <lineage>
        <taxon>Eukaryota</taxon>
        <taxon>Metazoa</taxon>
        <taxon>Ecdysozoa</taxon>
        <taxon>Nematoda</taxon>
        <taxon>Chromadorea</taxon>
        <taxon>Rhabditida</taxon>
        <taxon>Tylenchina</taxon>
        <taxon>Panagrolaimomorpha</taxon>
        <taxon>Strongyloidoidea</taxon>
        <taxon>Steinernematidae</taxon>
        <taxon>Steinernema</taxon>
    </lineage>
</organism>
<dbReference type="WBParaSite" id="L893_g9858.t1">
    <property type="protein sequence ID" value="L893_g9858.t1"/>
    <property type="gene ID" value="L893_g9858"/>
</dbReference>
<keyword evidence="7" id="KW-0349">Heme</keyword>
<dbReference type="PANTHER" id="PTHR11475">
    <property type="entry name" value="OXIDASE/PEROXIDASE"/>
    <property type="match status" value="1"/>
</dbReference>
<comment type="caution">
    <text evidence="8">Lacks conserved residue(s) required for the propagation of feature annotation.</text>
</comment>
<evidence type="ECO:0000256" key="4">
    <source>
        <dbReference type="ARBA" id="ARBA00022723"/>
    </source>
</evidence>
<dbReference type="CDD" id="cd09823">
    <property type="entry name" value="peroxinectin_like"/>
    <property type="match status" value="1"/>
</dbReference>
<dbReference type="AlphaFoldDB" id="A0A1I8AV86"/>
<accession>A0A1I8AV86</accession>
<dbReference type="GO" id="GO:0006979">
    <property type="term" value="P:response to oxidative stress"/>
    <property type="evidence" value="ECO:0007669"/>
    <property type="project" value="InterPro"/>
</dbReference>
<dbReference type="PROSITE" id="PS51670">
    <property type="entry name" value="SHKT"/>
    <property type="match status" value="1"/>
</dbReference>
<dbReference type="GO" id="GO:0020037">
    <property type="term" value="F:heme binding"/>
    <property type="evidence" value="ECO:0007669"/>
    <property type="project" value="InterPro"/>
</dbReference>
<keyword evidence="6 8" id="KW-1015">Disulfide bond</keyword>
<comment type="catalytic activity">
    <reaction evidence="1">
        <text>2 a phenolic donor + H2O2 = 2 a phenolic radical donor + 2 H2O</text>
        <dbReference type="Rhea" id="RHEA:56136"/>
        <dbReference type="ChEBI" id="CHEBI:15377"/>
        <dbReference type="ChEBI" id="CHEBI:16240"/>
        <dbReference type="ChEBI" id="CHEBI:139520"/>
        <dbReference type="ChEBI" id="CHEBI:139521"/>
        <dbReference type="EC" id="1.11.1.7"/>
    </reaction>
</comment>
<dbReference type="Proteomes" id="UP000095287">
    <property type="component" value="Unplaced"/>
</dbReference>
<dbReference type="PROSITE" id="PS50292">
    <property type="entry name" value="PEROXIDASE_3"/>
    <property type="match status" value="1"/>
</dbReference>
<dbReference type="InterPro" id="IPR003582">
    <property type="entry name" value="ShKT_dom"/>
</dbReference>
<evidence type="ECO:0000256" key="2">
    <source>
        <dbReference type="ARBA" id="ARBA00012313"/>
    </source>
</evidence>
<evidence type="ECO:0000256" key="8">
    <source>
        <dbReference type="PROSITE-ProRule" id="PRU01005"/>
    </source>
</evidence>
<dbReference type="PRINTS" id="PR00457">
    <property type="entry name" value="ANPEROXIDASE"/>
</dbReference>
<evidence type="ECO:0000256" key="3">
    <source>
        <dbReference type="ARBA" id="ARBA00022559"/>
    </source>
</evidence>
<sequence length="720" mass="79832">MWHQLQHQRRQRAVVGSGIGRMLTQYSTLLLFLLLLNGASSQLKPPITTQFKCLPNGCCDQHEWCRFWASIGECKGNPDWMGLNCQLACSTCLMMNQNINNNNGGDGGAANNANVAPAGDCNAIRDDPSTAALRMLKSGLVNPIEDISSRVLLSIDDITRSVSTGCVPTLQTADCQRSLCYHMYYRSFDGTCNNLNKPLLGAAFRPYLRHLPPEYDNGVSEPVSSIKVTRPTPREVTRVLLSSAQNVQHDKFNSLLMQWGQFMSHDMAKTTLQPSAQCTSCDPVPSKCVPVRISPLDTNQAFKQRQCLKISRSAPVCGTGQNSPREQLNENTGFVDASMIYGSSSKDLHKFRDGRTGLLKMEIFNNQRVLPFDHSKCGSPDKCSASFTAGDIRANLFIGLASMHILFAREHNRIVTILGNMNPGWSGDRLFQEGRKIVGAQVQAILYHEFLPKVLGNAMENVIGPYKGYNPEVNPTVSNVFTTSAYRFGHGMLQEFYRRLDFNGGNITQGGFNFGEGVFKSGKILFEGGIDPILRGFMNTPVKRPHRMTPAITERMFGSTDLGTLNIMRGREHGIPSYNKWRKFCGHPLATSFDDFGDTILDGRIRAALGRNFDSPDNVDLYVGAMVEDPVIGGLVGQTLACIIGDQFKRSRDGDRFYFENPGVFTPAQLEEIKKTSLARVICNNADHFELVSQDAFMLPDGQLTPCNQIAMIDLSKWKE</sequence>
<keyword evidence="4 7" id="KW-0479">Metal-binding</keyword>
<evidence type="ECO:0000313" key="11">
    <source>
        <dbReference type="Proteomes" id="UP000095287"/>
    </source>
</evidence>
<dbReference type="SUPFAM" id="SSF48113">
    <property type="entry name" value="Heme-dependent peroxidases"/>
    <property type="match status" value="1"/>
</dbReference>
<keyword evidence="7" id="KW-0408">Iron</keyword>
<feature type="chain" id="PRO_5009315137" description="peroxidase" evidence="9">
    <location>
        <begin position="42"/>
        <end position="720"/>
    </location>
</feature>
<evidence type="ECO:0000259" key="10">
    <source>
        <dbReference type="PROSITE" id="PS51670"/>
    </source>
</evidence>
<dbReference type="FunFam" id="1.10.640.10:FF:000007">
    <property type="entry name" value="Peroxidase mlt-7"/>
    <property type="match status" value="1"/>
</dbReference>
<dbReference type="InterPro" id="IPR019791">
    <property type="entry name" value="Haem_peroxidase_animal"/>
</dbReference>
<evidence type="ECO:0000256" key="6">
    <source>
        <dbReference type="ARBA" id="ARBA00023157"/>
    </source>
</evidence>
<dbReference type="GO" id="GO:0140825">
    <property type="term" value="F:lactoperoxidase activity"/>
    <property type="evidence" value="ECO:0007669"/>
    <property type="project" value="UniProtKB-EC"/>
</dbReference>
<dbReference type="EC" id="1.11.1.7" evidence="2"/>